<evidence type="ECO:0000256" key="1">
    <source>
        <dbReference type="ARBA" id="ARBA00004561"/>
    </source>
</evidence>
<evidence type="ECO:0000256" key="3">
    <source>
        <dbReference type="ARBA" id="ARBA00023263"/>
    </source>
</evidence>
<keyword evidence="6" id="KW-1185">Reference proteome</keyword>
<sequence>MKVFIYPWLLLASVFFVGKVYANCTVKLDPPGEQEVILSSSNISSGKSVLSTTRQGTVACTGVANVTHRIQVYIFQLNSAKYKLDDSGLAYTVKVSDKSSSLKYTNTMTKNAQGFYKDLPKIKKDESISIPIELVFSYYKIGKAKAGLYQLNQNRLNILLEYWDNSGQGNSLPLSESGLSTDEITIKVPSCTIGKTVINVDLPSVTMAQLPGLGSTAAEKEFNIPLECEPNSKVYMTLNGNQGAYNSKQGIINLKSGFKDKVKGKARAEGVGIQILDGNTNTPIHIGEKIYYTTTAIGGLVNIPLKARYYRYSNDLKVGIANASATFTMSYE</sequence>
<dbReference type="RefSeq" id="WP_092547688.1">
    <property type="nucleotide sequence ID" value="NZ_CAWRBG010000045.1"/>
</dbReference>
<feature type="domain" description="Fimbrial-type adhesion" evidence="4">
    <location>
        <begin position="187"/>
        <end position="331"/>
    </location>
</feature>
<keyword evidence="3" id="KW-0281">Fimbrium</keyword>
<proteinExistence type="inferred from homology"/>
<evidence type="ECO:0000313" key="6">
    <source>
        <dbReference type="Proteomes" id="UP000242496"/>
    </source>
</evidence>
<dbReference type="GO" id="GO:0009289">
    <property type="term" value="C:pilus"/>
    <property type="evidence" value="ECO:0007669"/>
    <property type="project" value="UniProtKB-SubCell"/>
</dbReference>
<dbReference type="Gene3D" id="2.60.40.1090">
    <property type="entry name" value="Fimbrial-type adhesion domain"/>
    <property type="match status" value="1"/>
</dbReference>
<dbReference type="Pfam" id="PF00419">
    <property type="entry name" value="Fimbrial"/>
    <property type="match status" value="1"/>
</dbReference>
<dbReference type="Proteomes" id="UP000242496">
    <property type="component" value="Unassembled WGS sequence"/>
</dbReference>
<dbReference type="AlphaFoldDB" id="A0A1I7EYL0"/>
<dbReference type="InterPro" id="IPR036937">
    <property type="entry name" value="Adhesion_dom_fimbrial_sf"/>
</dbReference>
<evidence type="ECO:0000259" key="4">
    <source>
        <dbReference type="Pfam" id="PF00419"/>
    </source>
</evidence>
<dbReference type="GO" id="GO:0043709">
    <property type="term" value="P:cell adhesion involved in single-species biofilm formation"/>
    <property type="evidence" value="ECO:0007669"/>
    <property type="project" value="TreeGrafter"/>
</dbReference>
<dbReference type="InterPro" id="IPR008966">
    <property type="entry name" value="Adhesion_dom_sf"/>
</dbReference>
<reference evidence="6" key="1">
    <citation type="submission" date="2016-10" db="EMBL/GenBank/DDBJ databases">
        <authorList>
            <person name="Varghese N."/>
            <person name="Submissions S."/>
        </authorList>
    </citation>
    <scope>NUCLEOTIDE SEQUENCE [LARGE SCALE GENOMIC DNA]</scope>
    <source>
        <strain evidence="6">DSM 18168</strain>
    </source>
</reference>
<evidence type="ECO:0000313" key="5">
    <source>
        <dbReference type="EMBL" id="SFU29022.1"/>
    </source>
</evidence>
<name>A0A1I7EYL0_9GAMM</name>
<organism evidence="5 6">
    <name type="scientific">Xenorhabdus koppenhoeferi</name>
    <dbReference type="NCBI Taxonomy" id="351659"/>
    <lineage>
        <taxon>Bacteria</taxon>
        <taxon>Pseudomonadati</taxon>
        <taxon>Pseudomonadota</taxon>
        <taxon>Gammaproteobacteria</taxon>
        <taxon>Enterobacterales</taxon>
        <taxon>Morganellaceae</taxon>
        <taxon>Xenorhabdus</taxon>
    </lineage>
</organism>
<dbReference type="EMBL" id="FPBJ01000002">
    <property type="protein sequence ID" value="SFU29022.1"/>
    <property type="molecule type" value="Genomic_DNA"/>
</dbReference>
<dbReference type="InterPro" id="IPR050263">
    <property type="entry name" value="Bact_Fimbrial_Adh_Pro"/>
</dbReference>
<comment type="subcellular location">
    <subcellularLocation>
        <location evidence="1">Fimbrium</location>
    </subcellularLocation>
</comment>
<dbReference type="OrthoDB" id="6546529at2"/>
<comment type="similarity">
    <text evidence="2">Belongs to the fimbrial protein family.</text>
</comment>
<dbReference type="SUPFAM" id="SSF49401">
    <property type="entry name" value="Bacterial adhesins"/>
    <property type="match status" value="1"/>
</dbReference>
<dbReference type="STRING" id="351659.SAMN05421784_10281"/>
<dbReference type="PANTHER" id="PTHR33420">
    <property type="entry name" value="FIMBRIAL SUBUNIT ELFA-RELATED"/>
    <property type="match status" value="1"/>
</dbReference>
<gene>
    <name evidence="5" type="ORF">SAMN05421784_10281</name>
</gene>
<protein>
    <submittedName>
        <fullName evidence="5">Pilin (Type 1 fimbria component protein)</fullName>
    </submittedName>
</protein>
<evidence type="ECO:0000256" key="2">
    <source>
        <dbReference type="ARBA" id="ARBA00006671"/>
    </source>
</evidence>
<dbReference type="InterPro" id="IPR000259">
    <property type="entry name" value="Adhesion_dom_fimbrial"/>
</dbReference>
<dbReference type="PANTHER" id="PTHR33420:SF14">
    <property type="entry name" value="TYPE 1 FIMBRIN D-MANNOSE SPECIFIC ADHESIN"/>
    <property type="match status" value="1"/>
</dbReference>
<accession>A0A1I7EYL0</accession>